<accession>A0ABP0R7U8</accession>
<proteinExistence type="predicted"/>
<reference evidence="3 4" key="1">
    <citation type="submission" date="2024-02" db="EMBL/GenBank/DDBJ databases">
        <authorList>
            <person name="Chen Y."/>
            <person name="Shah S."/>
            <person name="Dougan E. K."/>
            <person name="Thang M."/>
            <person name="Chan C."/>
        </authorList>
    </citation>
    <scope>NUCLEOTIDE SEQUENCE [LARGE SCALE GENOMIC DNA]</scope>
</reference>
<feature type="compositionally biased region" description="Basic and acidic residues" evidence="1">
    <location>
        <begin position="846"/>
        <end position="861"/>
    </location>
</feature>
<dbReference type="PROSITE" id="PS00018">
    <property type="entry name" value="EF_HAND_1"/>
    <property type="match status" value="1"/>
</dbReference>
<feature type="region of interest" description="Disordered" evidence="1">
    <location>
        <begin position="588"/>
        <end position="609"/>
    </location>
</feature>
<gene>
    <name evidence="3" type="ORF">SCF082_LOCUS44715</name>
</gene>
<comment type="caution">
    <text evidence="3">The sequence shown here is derived from an EMBL/GenBank/DDBJ whole genome shotgun (WGS) entry which is preliminary data.</text>
</comment>
<dbReference type="EMBL" id="CAXAMM010040742">
    <property type="protein sequence ID" value="CAK9095182.1"/>
    <property type="molecule type" value="Genomic_DNA"/>
</dbReference>
<feature type="region of interest" description="Disordered" evidence="1">
    <location>
        <begin position="819"/>
        <end position="868"/>
    </location>
</feature>
<dbReference type="Proteomes" id="UP001642464">
    <property type="component" value="Unassembled WGS sequence"/>
</dbReference>
<feature type="region of interest" description="Disordered" evidence="1">
    <location>
        <begin position="506"/>
        <end position="550"/>
    </location>
</feature>
<feature type="domain" description="EF-hand" evidence="2">
    <location>
        <begin position="71"/>
        <end position="99"/>
    </location>
</feature>
<name>A0ABP0R7U8_9DINO</name>
<dbReference type="PROSITE" id="PS50222">
    <property type="entry name" value="EF_HAND_2"/>
    <property type="match status" value="1"/>
</dbReference>
<feature type="non-terminal residue" evidence="3">
    <location>
        <position position="1"/>
    </location>
</feature>
<evidence type="ECO:0000313" key="4">
    <source>
        <dbReference type="Proteomes" id="UP001642464"/>
    </source>
</evidence>
<evidence type="ECO:0000313" key="3">
    <source>
        <dbReference type="EMBL" id="CAK9095182.1"/>
    </source>
</evidence>
<feature type="compositionally biased region" description="Pro residues" evidence="1">
    <location>
        <begin position="533"/>
        <end position="547"/>
    </location>
</feature>
<evidence type="ECO:0000256" key="1">
    <source>
        <dbReference type="SAM" id="MobiDB-lite"/>
    </source>
</evidence>
<sequence length="868" mass="94348">PCDVLGRRRLPPPGSLRRGGDDLMMDDEMRTWTAPSAGEAMKQAVAALVVTALCLPAAFGAKVWAPDLEAEAFRDLDRNGDGSLTPDELEAEIFASAHASVTCTFHHCPEGFRIKSGAAELVGHTDLACCDATCAGQASLCDRPGLRLRPDAKTWLASEGQCCEATCGNFHCPSGWKARSAPEEIVQPSEEVCCFKTCELHVCGFQLTLRGDASLTPGDSDEDCCVQTCQSYSCRSSGSRELGTRFLWTGGFIAVNGLPAFRVQAAEEIGRWLRRGLKGEHRGLSGREKIPQGNQYYLVVRDLTALMAAAEAVREESEAEVPELSSLRDNFVISGDTLIEDFNIGILSFEDPPISTSVISVSLVDNRVLVALPEPAWSRLKRERALPPGALRKAVRVDLQSCSEEDRLQPVGELDLRVWLGLLAEEYEDLAIFQSEEEPVISFPLNAEGRPVLPYARSLVAVARDHFTFLSAESGLGQPEGGGTVSESRLANLEKSVQDIMNKLGKLVDQQGPTPSLKTKEKEKTRPQTQRPVAPPPEEAFAPPPGLDPQAVHQALQAGVTPNAIAEMGRFLALQPAPAQKPRLLVEPVDSSEEEEQVAGGGGGATGSVDPIGTAVIQLTKLVKNMQEQKKEKKSKSLDALLDSYESGSGKEPGSSLKSKAAALRQLQRLLVTNPTVIYQSLERRLQEDWDASEALPGVSATQISARGWLEHRSRVQNYQTSVRFGWTLAGIWDCLRLGRYEEARARAGLGVAMIDQHACDKGSFLVASELTLEEPPPFASFSRHSPPEIWETQHTRLIDGRWVDLILNKLRDLADYHDKRNKLQPPRKDPAAPSPAPKAKPSPKKKGEGKGGKGREEDKPPAGQAES</sequence>
<evidence type="ECO:0000259" key="2">
    <source>
        <dbReference type="PROSITE" id="PS50222"/>
    </source>
</evidence>
<feature type="region of interest" description="Disordered" evidence="1">
    <location>
        <begin position="1"/>
        <end position="23"/>
    </location>
</feature>
<keyword evidence="4" id="KW-1185">Reference proteome</keyword>
<dbReference type="InterPro" id="IPR018247">
    <property type="entry name" value="EF_Hand_1_Ca_BS"/>
</dbReference>
<dbReference type="InterPro" id="IPR002048">
    <property type="entry name" value="EF_hand_dom"/>
</dbReference>
<organism evidence="3 4">
    <name type="scientific">Durusdinium trenchii</name>
    <dbReference type="NCBI Taxonomy" id="1381693"/>
    <lineage>
        <taxon>Eukaryota</taxon>
        <taxon>Sar</taxon>
        <taxon>Alveolata</taxon>
        <taxon>Dinophyceae</taxon>
        <taxon>Suessiales</taxon>
        <taxon>Symbiodiniaceae</taxon>
        <taxon>Durusdinium</taxon>
    </lineage>
</organism>
<protein>
    <recommendedName>
        <fullName evidence="2">EF-hand domain-containing protein</fullName>
    </recommendedName>
</protein>